<dbReference type="EMBL" id="JAGTJQ010000002">
    <property type="protein sequence ID" value="KAH7038336.1"/>
    <property type="molecule type" value="Genomic_DNA"/>
</dbReference>
<dbReference type="Proteomes" id="UP000756346">
    <property type="component" value="Unassembled WGS sequence"/>
</dbReference>
<protein>
    <submittedName>
        <fullName evidence="2">Uncharacterized protein</fullName>
    </submittedName>
</protein>
<evidence type="ECO:0000313" key="3">
    <source>
        <dbReference type="Proteomes" id="UP000756346"/>
    </source>
</evidence>
<reference evidence="2" key="1">
    <citation type="journal article" date="2021" name="Nat. Commun.">
        <title>Genetic determinants of endophytism in the Arabidopsis root mycobiome.</title>
        <authorList>
            <person name="Mesny F."/>
            <person name="Miyauchi S."/>
            <person name="Thiergart T."/>
            <person name="Pickel B."/>
            <person name="Atanasova L."/>
            <person name="Karlsson M."/>
            <person name="Huettel B."/>
            <person name="Barry K.W."/>
            <person name="Haridas S."/>
            <person name="Chen C."/>
            <person name="Bauer D."/>
            <person name="Andreopoulos W."/>
            <person name="Pangilinan J."/>
            <person name="LaButti K."/>
            <person name="Riley R."/>
            <person name="Lipzen A."/>
            <person name="Clum A."/>
            <person name="Drula E."/>
            <person name="Henrissat B."/>
            <person name="Kohler A."/>
            <person name="Grigoriev I.V."/>
            <person name="Martin F.M."/>
            <person name="Hacquard S."/>
        </authorList>
    </citation>
    <scope>NUCLEOTIDE SEQUENCE</scope>
    <source>
        <strain evidence="2">MPI-CAGE-CH-0230</strain>
    </source>
</reference>
<name>A0A9P9BV68_9PEZI</name>
<dbReference type="GeneID" id="70187757"/>
<accession>A0A9P9BV68</accession>
<proteinExistence type="predicted"/>
<gene>
    <name evidence="2" type="ORF">B0I36DRAFT_359914</name>
</gene>
<dbReference type="OrthoDB" id="4424523at2759"/>
<dbReference type="AlphaFoldDB" id="A0A9P9BV68"/>
<feature type="compositionally biased region" description="Acidic residues" evidence="1">
    <location>
        <begin position="175"/>
        <end position="186"/>
    </location>
</feature>
<evidence type="ECO:0000256" key="1">
    <source>
        <dbReference type="SAM" id="MobiDB-lite"/>
    </source>
</evidence>
<organism evidence="2 3">
    <name type="scientific">Microdochium trichocladiopsis</name>
    <dbReference type="NCBI Taxonomy" id="1682393"/>
    <lineage>
        <taxon>Eukaryota</taxon>
        <taxon>Fungi</taxon>
        <taxon>Dikarya</taxon>
        <taxon>Ascomycota</taxon>
        <taxon>Pezizomycotina</taxon>
        <taxon>Sordariomycetes</taxon>
        <taxon>Xylariomycetidae</taxon>
        <taxon>Xylariales</taxon>
        <taxon>Microdochiaceae</taxon>
        <taxon>Microdochium</taxon>
    </lineage>
</organism>
<evidence type="ECO:0000313" key="2">
    <source>
        <dbReference type="EMBL" id="KAH7038336.1"/>
    </source>
</evidence>
<dbReference type="RefSeq" id="XP_046017457.1">
    <property type="nucleotide sequence ID" value="XM_046158211.1"/>
</dbReference>
<sequence>MSDPQDQNTSSITAGKSGLDLTEEDALRYHLSLEPPSWPHRWGWVTYRTAYARDLDAGWAALQRRIRDAMANHVDNNAEEVTFSEDMASKRDFVFVEDTGLEGVSAEALRTGTFQPWALAEASGVDGSAFRGARYDYFLQADEEALRSVLGMSNKEDGNVRYPPHVNIVQAWPDVDSEFDDDDGEDQAQSGGDPGEGPMDRMKLPLDELGVHSYTELNSPDMWYVLLRSAQVKCAPIRT</sequence>
<comment type="caution">
    <text evidence="2">The sequence shown here is derived from an EMBL/GenBank/DDBJ whole genome shotgun (WGS) entry which is preliminary data.</text>
</comment>
<keyword evidence="3" id="KW-1185">Reference proteome</keyword>
<feature type="region of interest" description="Disordered" evidence="1">
    <location>
        <begin position="175"/>
        <end position="203"/>
    </location>
</feature>